<dbReference type="PANTHER" id="PTHR42891:SF1">
    <property type="entry name" value="D-GLYCERO-BETA-D-MANNO-HEPTOSE-1,7-BISPHOSPHATE 7-PHOSPHATASE"/>
    <property type="match status" value="1"/>
</dbReference>
<evidence type="ECO:0000256" key="5">
    <source>
        <dbReference type="ARBA" id="ARBA00022801"/>
    </source>
</evidence>
<evidence type="ECO:0000256" key="7">
    <source>
        <dbReference type="ARBA" id="ARBA00031828"/>
    </source>
</evidence>
<dbReference type="Pfam" id="PF00483">
    <property type="entry name" value="NTP_transferase"/>
    <property type="match status" value="1"/>
</dbReference>
<evidence type="ECO:0000256" key="3">
    <source>
        <dbReference type="ARBA" id="ARBA00022490"/>
    </source>
</evidence>
<keyword evidence="6" id="KW-0119">Carbohydrate metabolism</keyword>
<protein>
    <recommendedName>
        <fullName evidence="7">D,D-heptose 1,7-bisphosphate phosphatase</fullName>
    </recommendedName>
</protein>
<keyword evidence="3" id="KW-0963">Cytoplasm</keyword>
<evidence type="ECO:0000256" key="1">
    <source>
        <dbReference type="ARBA" id="ARBA00004496"/>
    </source>
</evidence>
<evidence type="ECO:0000313" key="10">
    <source>
        <dbReference type="Proteomes" id="UP000001916"/>
    </source>
</evidence>
<dbReference type="InterPro" id="IPR005835">
    <property type="entry name" value="NTP_transferase_dom"/>
</dbReference>
<dbReference type="SUPFAM" id="SSF56784">
    <property type="entry name" value="HAD-like"/>
    <property type="match status" value="1"/>
</dbReference>
<dbReference type="HOGENOM" id="CLU_028110_0_0_0"/>
<keyword evidence="10" id="KW-1185">Reference proteome</keyword>
<dbReference type="Gene3D" id="3.90.550.10">
    <property type="entry name" value="Spore Coat Polysaccharide Biosynthesis Protein SpsA, Chain A"/>
    <property type="match status" value="1"/>
</dbReference>
<evidence type="ECO:0000256" key="6">
    <source>
        <dbReference type="ARBA" id="ARBA00023277"/>
    </source>
</evidence>
<accession>D7BHE4</accession>
<dbReference type="InterPro" id="IPR004446">
    <property type="entry name" value="Heptose_bisP_phosphatase"/>
</dbReference>
<organism evidence="9 10">
    <name type="scientific">Allomeiothermus silvanus (strain ATCC 700542 / DSM 9946 / NBRC 106475 / NCIMB 13440 / VI-R2)</name>
    <name type="common">Thermus silvanus</name>
    <dbReference type="NCBI Taxonomy" id="526227"/>
    <lineage>
        <taxon>Bacteria</taxon>
        <taxon>Thermotogati</taxon>
        <taxon>Deinococcota</taxon>
        <taxon>Deinococci</taxon>
        <taxon>Thermales</taxon>
        <taxon>Thermaceae</taxon>
        <taxon>Allomeiothermus</taxon>
    </lineage>
</organism>
<dbReference type="InterPro" id="IPR006543">
    <property type="entry name" value="Histidinol-phos"/>
</dbReference>
<evidence type="ECO:0000313" key="9">
    <source>
        <dbReference type="EMBL" id="ADH62182.1"/>
    </source>
</evidence>
<dbReference type="NCBIfam" id="TIGR00213">
    <property type="entry name" value="GmhB_yaeD"/>
    <property type="match status" value="1"/>
</dbReference>
<dbReference type="GO" id="GO:0005975">
    <property type="term" value="P:carbohydrate metabolic process"/>
    <property type="evidence" value="ECO:0007669"/>
    <property type="project" value="InterPro"/>
</dbReference>
<dbReference type="eggNOG" id="COG0241">
    <property type="taxonomic scope" value="Bacteria"/>
</dbReference>
<dbReference type="NCBIfam" id="TIGR01656">
    <property type="entry name" value="Histidinol-ppas"/>
    <property type="match status" value="1"/>
</dbReference>
<dbReference type="OrthoDB" id="9801899at2"/>
<dbReference type="eggNOG" id="COG1208">
    <property type="taxonomic scope" value="Bacteria"/>
</dbReference>
<reference evidence="9 10" key="1">
    <citation type="journal article" date="2010" name="Stand. Genomic Sci.">
        <title>Complete genome sequence of Meiothermus silvanus type strain (VI-R2).</title>
        <authorList>
            <person name="Sikorski J."/>
            <person name="Tindall B.J."/>
            <person name="Lowry S."/>
            <person name="Lucas S."/>
            <person name="Nolan M."/>
            <person name="Copeland A."/>
            <person name="Glavina Del Rio T."/>
            <person name="Tice H."/>
            <person name="Cheng J.F."/>
            <person name="Han C."/>
            <person name="Pitluck S."/>
            <person name="Liolios K."/>
            <person name="Ivanova N."/>
            <person name="Mavromatis K."/>
            <person name="Mikhailova N."/>
            <person name="Pati A."/>
            <person name="Goodwin L."/>
            <person name="Chen A."/>
            <person name="Palaniappan K."/>
            <person name="Land M."/>
            <person name="Hauser L."/>
            <person name="Chang Y.J."/>
            <person name="Jeffries C.D."/>
            <person name="Rohde M."/>
            <person name="Goker M."/>
            <person name="Woyke T."/>
            <person name="Bristow J."/>
            <person name="Eisen J.A."/>
            <person name="Markowitz V."/>
            <person name="Hugenholtz P."/>
            <person name="Kyrpides N.C."/>
            <person name="Klenk H.P."/>
            <person name="Lapidus A."/>
        </authorList>
    </citation>
    <scope>NUCLEOTIDE SEQUENCE [LARGE SCALE GENOMIC DNA]</scope>
    <source>
        <strain evidence="10">ATCC 700542 / DSM 9946 / VI-R2</strain>
    </source>
</reference>
<dbReference type="STRING" id="526227.Mesil_0238"/>
<comment type="subcellular location">
    <subcellularLocation>
        <location evidence="1">Cytoplasm</location>
    </subcellularLocation>
</comment>
<dbReference type="CDD" id="cd06915">
    <property type="entry name" value="NTP_transferase_WcbM_like"/>
    <property type="match status" value="1"/>
</dbReference>
<dbReference type="GO" id="GO:0046872">
    <property type="term" value="F:metal ion binding"/>
    <property type="evidence" value="ECO:0007669"/>
    <property type="project" value="UniProtKB-KW"/>
</dbReference>
<dbReference type="Pfam" id="PF13242">
    <property type="entry name" value="Hydrolase_like"/>
    <property type="match status" value="1"/>
</dbReference>
<feature type="domain" description="Nucleotidyl transferase" evidence="8">
    <location>
        <begin position="8"/>
        <end position="236"/>
    </location>
</feature>
<dbReference type="Gene3D" id="3.40.50.1000">
    <property type="entry name" value="HAD superfamily/HAD-like"/>
    <property type="match status" value="1"/>
</dbReference>
<evidence type="ECO:0000256" key="4">
    <source>
        <dbReference type="ARBA" id="ARBA00022723"/>
    </source>
</evidence>
<proteinExistence type="inferred from homology"/>
<dbReference type="InterPro" id="IPR036412">
    <property type="entry name" value="HAD-like_sf"/>
</dbReference>
<dbReference type="InterPro" id="IPR029044">
    <property type="entry name" value="Nucleotide-diphossugar_trans"/>
</dbReference>
<dbReference type="GO" id="GO:0005737">
    <property type="term" value="C:cytoplasm"/>
    <property type="evidence" value="ECO:0007669"/>
    <property type="project" value="UniProtKB-SubCell"/>
</dbReference>
<comment type="similarity">
    <text evidence="2">Belongs to the GmhB family.</text>
</comment>
<dbReference type="InterPro" id="IPR023214">
    <property type="entry name" value="HAD_sf"/>
</dbReference>
<dbReference type="NCBIfam" id="TIGR01662">
    <property type="entry name" value="HAD-SF-IIIA"/>
    <property type="match status" value="1"/>
</dbReference>
<keyword evidence="4" id="KW-0479">Metal-binding</keyword>
<dbReference type="SUPFAM" id="SSF53448">
    <property type="entry name" value="Nucleotide-diphospho-sugar transferases"/>
    <property type="match status" value="1"/>
</dbReference>
<name>D7BHE4_ALLS1</name>
<dbReference type="Proteomes" id="UP000001916">
    <property type="component" value="Chromosome"/>
</dbReference>
<dbReference type="InterPro" id="IPR006549">
    <property type="entry name" value="HAD-SF_hydro_IIIA"/>
</dbReference>
<dbReference type="GO" id="GO:0016791">
    <property type="term" value="F:phosphatase activity"/>
    <property type="evidence" value="ECO:0007669"/>
    <property type="project" value="InterPro"/>
</dbReference>
<gene>
    <name evidence="9" type="ordered locus">Mesil_0238</name>
</gene>
<dbReference type="PANTHER" id="PTHR42891">
    <property type="entry name" value="D-GLYCERO-BETA-D-MANNO-HEPTOSE-1,7-BISPHOSPHATE 7-PHOSPHATASE"/>
    <property type="match status" value="1"/>
</dbReference>
<dbReference type="EMBL" id="CP002042">
    <property type="protein sequence ID" value="ADH62182.1"/>
    <property type="molecule type" value="Genomic_DNA"/>
</dbReference>
<sequence>MGKPPRQAVILAGGLGTRLGALTRETPKPLLPVAGKPFLDYLLWNLKRHGFERVLFLLGYKAMRIIEHYGSGAGHGLADDAQRNTRLEVEYAVETEPMGTGGALRLAKDYLDERFLLLNGDTLFDFNYLDLALLEGPAAVALRRVPDTARYGRVRLEGNRIIGFGEKEGKGPGLINGGVHVLSRPAVELLPEGVSSLERDLFPRLVERGELLGKPYEGFFLDIGLPEAYTEAQKALPAWRKKPAVFLDRDGVLNHDEGYTHRPEQWRWTEGAVEAVKWLNDRGYLVLVITNQAGIARGYYTEEHFLQFTAWIHEQLRLAGAHLEATYYCPYHPQGLGPYRRDSEDRKPNPGMFLRAIADWQPDLSRSLAIGDKESDLQAAQAVGVRALRFAGGNLLRFVQDALSESGR</sequence>
<dbReference type="RefSeq" id="WP_013156789.1">
    <property type="nucleotide sequence ID" value="NC_014212.1"/>
</dbReference>
<evidence type="ECO:0000256" key="2">
    <source>
        <dbReference type="ARBA" id="ARBA00005628"/>
    </source>
</evidence>
<evidence type="ECO:0000259" key="8">
    <source>
        <dbReference type="Pfam" id="PF00483"/>
    </source>
</evidence>
<dbReference type="AlphaFoldDB" id="D7BHE4"/>
<dbReference type="KEGG" id="msv:Mesil_0238"/>
<keyword evidence="5" id="KW-0378">Hydrolase</keyword>
<dbReference type="CDD" id="cd07503">
    <property type="entry name" value="HAD_HisB-N"/>
    <property type="match status" value="1"/>
</dbReference>